<protein>
    <submittedName>
        <fullName evidence="2">Uncharacterized protein</fullName>
    </submittedName>
</protein>
<dbReference type="AlphaFoldDB" id="A0A1A5YHX8"/>
<evidence type="ECO:0000313" key="2">
    <source>
        <dbReference type="EMBL" id="OBR65168.1"/>
    </source>
</evidence>
<keyword evidence="1" id="KW-0812">Transmembrane</keyword>
<dbReference type="STRING" id="1844972.A7K91_00370"/>
<keyword evidence="1" id="KW-1133">Transmembrane helix</keyword>
<organism evidence="2 3">
    <name type="scientific">Paenibacillus oryzae</name>
    <dbReference type="NCBI Taxonomy" id="1844972"/>
    <lineage>
        <taxon>Bacteria</taxon>
        <taxon>Bacillati</taxon>
        <taxon>Bacillota</taxon>
        <taxon>Bacilli</taxon>
        <taxon>Bacillales</taxon>
        <taxon>Paenibacillaceae</taxon>
        <taxon>Paenibacillus</taxon>
    </lineage>
</organism>
<accession>A0A1A5YHX8</accession>
<proteinExistence type="predicted"/>
<gene>
    <name evidence="2" type="ORF">A7K91_00370</name>
</gene>
<dbReference type="Proteomes" id="UP000092024">
    <property type="component" value="Unassembled WGS sequence"/>
</dbReference>
<dbReference type="EMBL" id="LYPA01000060">
    <property type="protein sequence ID" value="OBR65168.1"/>
    <property type="molecule type" value="Genomic_DNA"/>
</dbReference>
<comment type="caution">
    <text evidence="2">The sequence shown here is derived from an EMBL/GenBank/DDBJ whole genome shotgun (WGS) entry which is preliminary data.</text>
</comment>
<name>A0A1A5YHX8_9BACL</name>
<feature type="transmembrane region" description="Helical" evidence="1">
    <location>
        <begin position="6"/>
        <end position="27"/>
    </location>
</feature>
<keyword evidence="3" id="KW-1185">Reference proteome</keyword>
<sequence>MIFFAFVGFYLMPIIAFLFIVALLRAIKKIVKDRPYTKEVFWGGVLFATMTWTITLLAIYPNG</sequence>
<evidence type="ECO:0000256" key="1">
    <source>
        <dbReference type="SAM" id="Phobius"/>
    </source>
</evidence>
<keyword evidence="1" id="KW-0472">Membrane</keyword>
<reference evidence="2 3" key="1">
    <citation type="submission" date="2016-05" db="EMBL/GenBank/DDBJ databases">
        <title>Paenibacillus oryzae. sp. nov., isolated from the rice root.</title>
        <authorList>
            <person name="Zhang J."/>
            <person name="Zhang X."/>
        </authorList>
    </citation>
    <scope>NUCLEOTIDE SEQUENCE [LARGE SCALE GENOMIC DNA]</scope>
    <source>
        <strain evidence="2 3">1DrF-4</strain>
    </source>
</reference>
<evidence type="ECO:0000313" key="3">
    <source>
        <dbReference type="Proteomes" id="UP000092024"/>
    </source>
</evidence>
<feature type="transmembrane region" description="Helical" evidence="1">
    <location>
        <begin position="39"/>
        <end position="60"/>
    </location>
</feature>